<keyword evidence="9" id="KW-1185">Reference proteome</keyword>
<dbReference type="Gene3D" id="2.60.120.380">
    <property type="match status" value="1"/>
</dbReference>
<dbReference type="Pfam" id="PF00648">
    <property type="entry name" value="Peptidase_C2"/>
    <property type="match status" value="1"/>
</dbReference>
<feature type="domain" description="Calpain catalytic" evidence="7">
    <location>
        <begin position="21"/>
        <end position="336"/>
    </location>
</feature>
<comment type="similarity">
    <text evidence="1">Belongs to the peptidase C2 family.</text>
</comment>
<feature type="active site" evidence="5 6">
    <location>
        <position position="258"/>
    </location>
</feature>
<dbReference type="Pfam" id="PF01067">
    <property type="entry name" value="Calpain_III"/>
    <property type="match status" value="1"/>
</dbReference>
<evidence type="ECO:0000313" key="8">
    <source>
        <dbReference type="EMBL" id="KAF7998259.1"/>
    </source>
</evidence>
<dbReference type="InterPro" id="IPR038765">
    <property type="entry name" value="Papain-like_cys_pep_sf"/>
</dbReference>
<dbReference type="CDD" id="cd00044">
    <property type="entry name" value="CysPc"/>
    <property type="match status" value="1"/>
</dbReference>
<protein>
    <recommendedName>
        <fullName evidence="7">Calpain catalytic domain-containing protein</fullName>
    </recommendedName>
</protein>
<dbReference type="PANTHER" id="PTHR10183:SF433">
    <property type="entry name" value="CALPAIN-A-RELATED"/>
    <property type="match status" value="1"/>
</dbReference>
<keyword evidence="2 6" id="KW-0645">Protease</keyword>
<feature type="active site" evidence="5 6">
    <location>
        <position position="283"/>
    </location>
</feature>
<dbReference type="InterPro" id="IPR036213">
    <property type="entry name" value="Calpain_III_sf"/>
</dbReference>
<dbReference type="SUPFAM" id="SSF54001">
    <property type="entry name" value="Cysteine proteinases"/>
    <property type="match status" value="1"/>
</dbReference>
<dbReference type="SUPFAM" id="SSF49758">
    <property type="entry name" value="Calpain large subunit, middle domain (domain III)"/>
    <property type="match status" value="1"/>
</dbReference>
<evidence type="ECO:0000256" key="6">
    <source>
        <dbReference type="PROSITE-ProRule" id="PRU00239"/>
    </source>
</evidence>
<accession>A0A834Y6R2</accession>
<evidence type="ECO:0000256" key="5">
    <source>
        <dbReference type="PIRSR" id="PIRSR622684-1"/>
    </source>
</evidence>
<evidence type="ECO:0000259" key="7">
    <source>
        <dbReference type="PROSITE" id="PS50203"/>
    </source>
</evidence>
<dbReference type="OrthoDB" id="424753at2759"/>
<evidence type="ECO:0000256" key="1">
    <source>
        <dbReference type="ARBA" id="ARBA00007623"/>
    </source>
</evidence>
<proteinExistence type="inferred from homology"/>
<dbReference type="GO" id="GO:0005737">
    <property type="term" value="C:cytoplasm"/>
    <property type="evidence" value="ECO:0007669"/>
    <property type="project" value="TreeGrafter"/>
</dbReference>
<feature type="active site" evidence="5 6">
    <location>
        <position position="89"/>
    </location>
</feature>
<evidence type="ECO:0000256" key="3">
    <source>
        <dbReference type="ARBA" id="ARBA00022801"/>
    </source>
</evidence>
<dbReference type="Gene3D" id="3.90.70.10">
    <property type="entry name" value="Cysteine proteinases"/>
    <property type="match status" value="1"/>
</dbReference>
<dbReference type="EMBL" id="JACMRX010000001">
    <property type="protein sequence ID" value="KAF7998259.1"/>
    <property type="molecule type" value="Genomic_DNA"/>
</dbReference>
<dbReference type="InterPro" id="IPR000169">
    <property type="entry name" value="Pept_cys_AS"/>
</dbReference>
<dbReference type="AlphaFoldDB" id="A0A834Y6R2"/>
<dbReference type="InterPro" id="IPR022684">
    <property type="entry name" value="Calpain_cysteine_protease"/>
</dbReference>
<name>A0A834Y6R2_APHGI</name>
<evidence type="ECO:0000256" key="2">
    <source>
        <dbReference type="ARBA" id="ARBA00022670"/>
    </source>
</evidence>
<keyword evidence="4 6" id="KW-0788">Thiol protease</keyword>
<comment type="caution">
    <text evidence="8">The sequence shown here is derived from an EMBL/GenBank/DDBJ whole genome shotgun (WGS) entry which is preliminary data.</text>
</comment>
<keyword evidence="3 6" id="KW-0378">Hydrolase</keyword>
<dbReference type="PRINTS" id="PR00704">
    <property type="entry name" value="CALPAIN"/>
</dbReference>
<dbReference type="PANTHER" id="PTHR10183">
    <property type="entry name" value="CALPAIN"/>
    <property type="match status" value="1"/>
</dbReference>
<sequence>MGQMEVEDVQLTEYKDGRVIKFNQQNFHKLREELLKTEDYFIDEQFFIESSVNGQTIELKRPKDLINNPLLVLEKNTYFHMGQGLLGNCWFVSALMSLYEQKDLFHFIVPNDQSFKDKEYAGIFHFRFWQVGKWVDVVVDDRLPTLDNELIYLRSKYRNEFWPSLIEKAYAKLISRSYKAFFEGSRGAISMQDLFGGIPETYDVPTNKTNAIKENKLFNIITNAKKKNTIVIGSTYNENTTTKEILEEMKIKGVHQAHSYAITDSKIIKVNSVRPHYLIRIRNPHGTEAKETLIGNIKNDTSIKSSLPELKVDGESWILLEDFVKFFAHFEICNLTPNIINADVYNEDHTAKLAITTVEGRWMGGLSDEYVKVAEILDTNPQYRMTLKQHKKYSMLIGLSLKHRTDLKLVSESQVGIFILHLNDDMNLPKPLNSSCKKCMDEIMKKKRFRFNWGQVSYRLELPPGVYYIIPLISNTIKRATYFLQILSEEKDILEVYDRDINVPKMKNQFQKISKTVLSRKKNRKVYEKFQNKYTKRADFKALYSILKNPKVSTNRLCKRPIQLDGISLNLQKLFSSEEFGSRKRLSIETIEHIFSTSAVNKNNNKYT</sequence>
<organism evidence="8 9">
    <name type="scientific">Aphidius gifuensis</name>
    <name type="common">Parasitoid wasp</name>
    <dbReference type="NCBI Taxonomy" id="684658"/>
    <lineage>
        <taxon>Eukaryota</taxon>
        <taxon>Metazoa</taxon>
        <taxon>Ecdysozoa</taxon>
        <taxon>Arthropoda</taxon>
        <taxon>Hexapoda</taxon>
        <taxon>Insecta</taxon>
        <taxon>Pterygota</taxon>
        <taxon>Neoptera</taxon>
        <taxon>Endopterygota</taxon>
        <taxon>Hymenoptera</taxon>
        <taxon>Apocrita</taxon>
        <taxon>Ichneumonoidea</taxon>
        <taxon>Braconidae</taxon>
        <taxon>Aphidiinae</taxon>
        <taxon>Aphidius</taxon>
    </lineage>
</organism>
<gene>
    <name evidence="8" type="ORF">HCN44_009657</name>
</gene>
<dbReference type="PROSITE" id="PS00139">
    <property type="entry name" value="THIOL_PROTEASE_CYS"/>
    <property type="match status" value="1"/>
</dbReference>
<dbReference type="GO" id="GO:0006508">
    <property type="term" value="P:proteolysis"/>
    <property type="evidence" value="ECO:0007669"/>
    <property type="project" value="UniProtKB-KW"/>
</dbReference>
<dbReference type="PROSITE" id="PS50203">
    <property type="entry name" value="CALPAIN_CAT"/>
    <property type="match status" value="1"/>
</dbReference>
<reference evidence="8 9" key="1">
    <citation type="submission" date="2020-08" db="EMBL/GenBank/DDBJ databases">
        <title>Aphidius gifuensis genome sequencing and assembly.</title>
        <authorList>
            <person name="Du Z."/>
        </authorList>
    </citation>
    <scope>NUCLEOTIDE SEQUENCE [LARGE SCALE GENOMIC DNA]</scope>
    <source>
        <strain evidence="8">YNYX2018</strain>
        <tissue evidence="8">Adults</tissue>
    </source>
</reference>
<dbReference type="InterPro" id="IPR001300">
    <property type="entry name" value="Peptidase_C2_calpain_cat"/>
</dbReference>
<evidence type="ECO:0000256" key="4">
    <source>
        <dbReference type="ARBA" id="ARBA00022807"/>
    </source>
</evidence>
<dbReference type="SMART" id="SM00230">
    <property type="entry name" value="CysPc"/>
    <property type="match status" value="1"/>
</dbReference>
<dbReference type="GO" id="GO:0004198">
    <property type="term" value="F:calcium-dependent cysteine-type endopeptidase activity"/>
    <property type="evidence" value="ECO:0007669"/>
    <property type="project" value="InterPro"/>
</dbReference>
<dbReference type="Proteomes" id="UP000639338">
    <property type="component" value="Unassembled WGS sequence"/>
</dbReference>
<dbReference type="InterPro" id="IPR022682">
    <property type="entry name" value="Calpain_domain_III"/>
</dbReference>
<evidence type="ECO:0000313" key="9">
    <source>
        <dbReference type="Proteomes" id="UP000639338"/>
    </source>
</evidence>